<dbReference type="OrthoDB" id="9795390at2"/>
<proteinExistence type="inferred from homology"/>
<reference evidence="4 5" key="1">
    <citation type="submission" date="2016-09" db="EMBL/GenBank/DDBJ databases">
        <authorList>
            <person name="Capua I."/>
            <person name="De Benedictis P."/>
            <person name="Joannis T."/>
            <person name="Lombin L.H."/>
            <person name="Cattoli G."/>
        </authorList>
    </citation>
    <scope>NUCLEOTIDE SEQUENCE [LARGE SCALE GENOMIC DNA]</scope>
    <source>
        <strain evidence="4 5">NIO-1002</strain>
    </source>
</reference>
<gene>
    <name evidence="4" type="ORF">SAMN05216418_0677</name>
</gene>
<dbReference type="Pfam" id="PF03109">
    <property type="entry name" value="ABC1"/>
    <property type="match status" value="1"/>
</dbReference>
<dbReference type="RefSeq" id="WP_058230936.1">
    <property type="nucleotide sequence ID" value="NZ_FMYG01000001.1"/>
</dbReference>
<dbReference type="InterPro" id="IPR050154">
    <property type="entry name" value="UbiB_kinase"/>
</dbReference>
<accession>A0A1G6GTR4</accession>
<dbReference type="AlphaFoldDB" id="A0A1G6GTR4"/>
<evidence type="ECO:0000256" key="2">
    <source>
        <dbReference type="SAM" id="Phobius"/>
    </source>
</evidence>
<evidence type="ECO:0000313" key="4">
    <source>
        <dbReference type="EMBL" id="SDB85348.1"/>
    </source>
</evidence>
<evidence type="ECO:0000259" key="3">
    <source>
        <dbReference type="Pfam" id="PF03109"/>
    </source>
</evidence>
<feature type="transmembrane region" description="Helical" evidence="2">
    <location>
        <begin position="35"/>
        <end position="52"/>
    </location>
</feature>
<evidence type="ECO:0000313" key="5">
    <source>
        <dbReference type="Proteomes" id="UP000183203"/>
    </source>
</evidence>
<feature type="transmembrane region" description="Helical" evidence="2">
    <location>
        <begin position="72"/>
        <end position="95"/>
    </location>
</feature>
<keyword evidence="2" id="KW-1133">Transmembrane helix</keyword>
<dbReference type="PANTHER" id="PTHR10566">
    <property type="entry name" value="CHAPERONE-ACTIVITY OF BC1 COMPLEX CABC1 -RELATED"/>
    <property type="match status" value="1"/>
</dbReference>
<keyword evidence="4" id="KW-0830">Ubiquinone</keyword>
<keyword evidence="2" id="KW-0472">Membrane</keyword>
<feature type="transmembrane region" description="Helical" evidence="2">
    <location>
        <begin position="6"/>
        <end position="23"/>
    </location>
</feature>
<comment type="similarity">
    <text evidence="1">Belongs to the protein kinase superfamily. ADCK protein kinase family.</text>
</comment>
<feature type="transmembrane region" description="Helical" evidence="2">
    <location>
        <begin position="634"/>
        <end position="657"/>
    </location>
</feature>
<organism evidence="4 5">
    <name type="scientific">Microbacterium enclense</name>
    <dbReference type="NCBI Taxonomy" id="993073"/>
    <lineage>
        <taxon>Bacteria</taxon>
        <taxon>Bacillati</taxon>
        <taxon>Actinomycetota</taxon>
        <taxon>Actinomycetes</taxon>
        <taxon>Micrococcales</taxon>
        <taxon>Microbacteriaceae</taxon>
        <taxon>Microbacterium</taxon>
    </lineage>
</organism>
<feature type="domain" description="ABC1 atypical kinase-like" evidence="3">
    <location>
        <begin position="198"/>
        <end position="446"/>
    </location>
</feature>
<dbReference type="SUPFAM" id="SSF56112">
    <property type="entry name" value="Protein kinase-like (PK-like)"/>
    <property type="match status" value="1"/>
</dbReference>
<dbReference type="PANTHER" id="PTHR10566:SF113">
    <property type="entry name" value="PROTEIN ACTIVITY OF BC1 COMPLEX KINASE 7, CHLOROPLASTIC"/>
    <property type="match status" value="1"/>
</dbReference>
<dbReference type="CDD" id="cd05121">
    <property type="entry name" value="ABC1_ADCK3-like"/>
    <property type="match status" value="1"/>
</dbReference>
<dbReference type="InterPro" id="IPR011009">
    <property type="entry name" value="Kinase-like_dom_sf"/>
</dbReference>
<dbReference type="InterPro" id="IPR004147">
    <property type="entry name" value="ABC1_dom"/>
</dbReference>
<evidence type="ECO:0000256" key="1">
    <source>
        <dbReference type="ARBA" id="ARBA00009670"/>
    </source>
</evidence>
<dbReference type="Proteomes" id="UP000183203">
    <property type="component" value="Unassembled WGS sequence"/>
</dbReference>
<feature type="transmembrane region" description="Helical" evidence="2">
    <location>
        <begin position="609"/>
        <end position="628"/>
    </location>
</feature>
<protein>
    <submittedName>
        <fullName evidence="4">Ubiquinone biosynthesis protein</fullName>
    </submittedName>
</protein>
<name>A0A1G6GTR4_9MICO</name>
<sequence length="668" mass="71636">MVASILISISAVVSAVLVGFVARRIIGTAVGWPRSIVVGLLVFVLGVPSAAWTLRQTGLAESGGAIPAEDAWLWIGLVALSLAWVFALGVAALVASEAIFPTRPLPNPIDVVRAALRQRKRTRRYLEILAIASRHGVGWLFHGGRSRVEEQLSTSEERANAIVATINDAGVSFVKLGQVLSTRRDLVPEPYLSALASLQTNATTLPWPTVRQVIEDDLGRPIGDVFADVDPTPLAAASVAQVHRAHLLDGTRVVVKVQRPAARAQVEADADIIDRLAHRAEARTRVGRDLRLEAVARGFTATLLEELDYRIEARNTAMIGATLDEIDRAEPVRRGMVSAPRVFPNASHQRVLTMELVDGTALSDSAERLSSLDVSQRDRLAQVLMSTVIEQILVYGVFHADLHPGNVLLRHDGTLGLIDFGAVGIIERSRRQHLTALLLAALSENDVAAADALLLIVDVPDDLDLDAFRHDVGVVLTTEHLRTTGHGSIFTRMVDVIRQHRIALPGELASAFRSFATLEGCLRVLVDDFDMAGRALPLMPMLLRRTLSLSRMATDLQAQSVIALARLEQIPRRLDALLTGAEKGSIGITLRGQDGSDISGILARATGEIASTLVSIAAVVIAVVLVIAGGGPVLGGSITLFAALGAVVGLFGFLGLLRIVRRGFTRRS</sequence>
<keyword evidence="2" id="KW-0812">Transmembrane</keyword>
<dbReference type="STRING" id="993073.AS029_02175"/>
<dbReference type="Gene3D" id="1.10.510.10">
    <property type="entry name" value="Transferase(Phosphotransferase) domain 1"/>
    <property type="match status" value="1"/>
</dbReference>
<dbReference type="EMBL" id="FMYG01000001">
    <property type="protein sequence ID" value="SDB85348.1"/>
    <property type="molecule type" value="Genomic_DNA"/>
</dbReference>